<dbReference type="Pfam" id="PF12680">
    <property type="entry name" value="SnoaL_2"/>
    <property type="match status" value="1"/>
</dbReference>
<sequence length="138" mass="15289">MTEQQVMTRHRGISNHRNIGSHRASSSHKALYGRWIDELWAGHRIAEELVAPDFVGHWPTRDVHGPAELQKIIDTTRGALRELMFVVEVGPFVDDDMVAARWIATGSGPNGPTRLTGNDILRVANGKVVEYWAGISPG</sequence>
<dbReference type="InterPro" id="IPR032710">
    <property type="entry name" value="NTF2-like_dom_sf"/>
</dbReference>
<dbReference type="AlphaFoldDB" id="A0A7I9ZKP2"/>
<keyword evidence="3" id="KW-1185">Reference proteome</keyword>
<dbReference type="Gene3D" id="3.10.450.50">
    <property type="match status" value="1"/>
</dbReference>
<evidence type="ECO:0000313" key="3">
    <source>
        <dbReference type="Proteomes" id="UP000465304"/>
    </source>
</evidence>
<reference evidence="2 3" key="1">
    <citation type="journal article" date="2019" name="Emerg. Microbes Infect.">
        <title>Comprehensive subspecies identification of 175 nontuberculous mycobacteria species based on 7547 genomic profiles.</title>
        <authorList>
            <person name="Matsumoto Y."/>
            <person name="Kinjo T."/>
            <person name="Motooka D."/>
            <person name="Nabeya D."/>
            <person name="Jung N."/>
            <person name="Uechi K."/>
            <person name="Horii T."/>
            <person name="Iida T."/>
            <person name="Fujita J."/>
            <person name="Nakamura S."/>
        </authorList>
    </citation>
    <scope>NUCLEOTIDE SEQUENCE [LARGE SCALE GENOMIC DNA]</scope>
    <source>
        <strain evidence="2 3">JCM 30996</strain>
    </source>
</reference>
<evidence type="ECO:0000313" key="2">
    <source>
        <dbReference type="EMBL" id="GFH01277.1"/>
    </source>
</evidence>
<accession>A0A7I9ZKP2</accession>
<feature type="domain" description="SnoaL-like" evidence="1">
    <location>
        <begin position="46"/>
        <end position="131"/>
    </location>
</feature>
<name>A0A7I9ZKP2_9MYCO</name>
<organism evidence="2 3">
    <name type="scientific">Mycolicibacterium hippocampi</name>
    <dbReference type="NCBI Taxonomy" id="659824"/>
    <lineage>
        <taxon>Bacteria</taxon>
        <taxon>Bacillati</taxon>
        <taxon>Actinomycetota</taxon>
        <taxon>Actinomycetes</taxon>
        <taxon>Mycobacteriales</taxon>
        <taxon>Mycobacteriaceae</taxon>
        <taxon>Mycolicibacterium</taxon>
    </lineage>
</organism>
<dbReference type="InterPro" id="IPR037401">
    <property type="entry name" value="SnoaL-like"/>
</dbReference>
<gene>
    <name evidence="2" type="ORF">MHIP_17600</name>
</gene>
<dbReference type="SUPFAM" id="SSF54427">
    <property type="entry name" value="NTF2-like"/>
    <property type="match status" value="1"/>
</dbReference>
<comment type="caution">
    <text evidence="2">The sequence shown here is derived from an EMBL/GenBank/DDBJ whole genome shotgun (WGS) entry which is preliminary data.</text>
</comment>
<protein>
    <recommendedName>
        <fullName evidence="1">SnoaL-like domain-containing protein</fullName>
    </recommendedName>
</protein>
<evidence type="ECO:0000259" key="1">
    <source>
        <dbReference type="Pfam" id="PF12680"/>
    </source>
</evidence>
<dbReference type="Proteomes" id="UP000465304">
    <property type="component" value="Unassembled WGS sequence"/>
</dbReference>
<proteinExistence type="predicted"/>
<dbReference type="EMBL" id="BLLB01000002">
    <property type="protein sequence ID" value="GFH01277.1"/>
    <property type="molecule type" value="Genomic_DNA"/>
</dbReference>
<dbReference type="RefSeq" id="WP_163888101.1">
    <property type="nucleotide sequence ID" value="NZ_BLLB01000002.1"/>
</dbReference>